<proteinExistence type="predicted"/>
<accession>A0ABV4U1M1</accession>
<comment type="caution">
    <text evidence="2">The sequence shown here is derived from an EMBL/GenBank/DDBJ whole genome shotgun (WGS) entry which is preliminary data.</text>
</comment>
<name>A0ABV4U1M1_9GAMM</name>
<evidence type="ECO:0000313" key="2">
    <source>
        <dbReference type="EMBL" id="MFA9462306.1"/>
    </source>
</evidence>
<evidence type="ECO:0000313" key="3">
    <source>
        <dbReference type="Proteomes" id="UP001575181"/>
    </source>
</evidence>
<gene>
    <name evidence="2" type="ORF">ACERLL_15940</name>
</gene>
<dbReference type="Proteomes" id="UP001575181">
    <property type="component" value="Unassembled WGS sequence"/>
</dbReference>
<dbReference type="EMBL" id="JBGUAW010000012">
    <property type="protein sequence ID" value="MFA9462306.1"/>
    <property type="molecule type" value="Genomic_DNA"/>
</dbReference>
<feature type="region of interest" description="Disordered" evidence="1">
    <location>
        <begin position="32"/>
        <end position="62"/>
    </location>
</feature>
<evidence type="ECO:0008006" key="4">
    <source>
        <dbReference type="Google" id="ProtNLM"/>
    </source>
</evidence>
<protein>
    <recommendedName>
        <fullName evidence="4">MSHA biogenesis protein MshK</fullName>
    </recommendedName>
</protein>
<dbReference type="RefSeq" id="WP_373657096.1">
    <property type="nucleotide sequence ID" value="NZ_JBGUAW010000012.1"/>
</dbReference>
<reference evidence="2 3" key="1">
    <citation type="submission" date="2024-08" db="EMBL/GenBank/DDBJ databases">
        <title>Whole-genome sequencing of halo(alkali)philic microorganisms from hypersaline lakes.</title>
        <authorList>
            <person name="Sorokin D.Y."/>
            <person name="Merkel A.Y."/>
            <person name="Messina E."/>
            <person name="Yakimov M."/>
        </authorList>
    </citation>
    <scope>NUCLEOTIDE SEQUENCE [LARGE SCALE GENOMIC DNA]</scope>
    <source>
        <strain evidence="2 3">Cl-TMA</strain>
    </source>
</reference>
<evidence type="ECO:0000256" key="1">
    <source>
        <dbReference type="SAM" id="MobiDB-lite"/>
    </source>
</evidence>
<keyword evidence="3" id="KW-1185">Reference proteome</keyword>
<sequence>MARSLRELSIAVGAGLFLPVLMLAGVTQFPPVQAGGGRVADPTRPPEVAAPGGDRGSGGGEAERLVLQTLLQGPSRRLAIISGRSVRVGERIGGYTVQNILQDRVVLSGEGGTRTLRLAPTSSMEKVPSN</sequence>
<organism evidence="2 3">
    <name type="scientific">Thiohalorhabdus methylotrophus</name>
    <dbReference type="NCBI Taxonomy" id="3242694"/>
    <lineage>
        <taxon>Bacteria</taxon>
        <taxon>Pseudomonadati</taxon>
        <taxon>Pseudomonadota</taxon>
        <taxon>Gammaproteobacteria</taxon>
        <taxon>Thiohalorhabdales</taxon>
        <taxon>Thiohalorhabdaceae</taxon>
        <taxon>Thiohalorhabdus</taxon>
    </lineage>
</organism>